<dbReference type="HOGENOM" id="CLU_000445_107_16_5"/>
<organism evidence="8 9">
    <name type="scientific">Roseovarius mucosus DSM 17069</name>
    <dbReference type="NCBI Taxonomy" id="1288298"/>
    <lineage>
        <taxon>Bacteria</taxon>
        <taxon>Pseudomonadati</taxon>
        <taxon>Pseudomonadota</taxon>
        <taxon>Alphaproteobacteria</taxon>
        <taxon>Rhodobacterales</taxon>
        <taxon>Roseobacteraceae</taxon>
        <taxon>Roseovarius</taxon>
    </lineage>
</organism>
<dbReference type="eggNOG" id="COG0840">
    <property type="taxonomic scope" value="Bacteria"/>
</dbReference>
<dbReference type="InterPro" id="IPR004089">
    <property type="entry name" value="MCPsignal_dom"/>
</dbReference>
<dbReference type="InterPro" id="IPR004090">
    <property type="entry name" value="Chemotax_Me-accpt_rcpt"/>
</dbReference>
<sequence length="564" mass="59426">MRLSIKAKLAGTFIFIFALFGASVVMALRDLRAADQELQDIKRLEVTELGVINEMFEAKLQVLTGVAAFLIGLPDAPADHLDKIKAGVIAQASIVDDKIIELGAMAKNPELVAELNAFEELHKRAFAMNTRVIALEAAGNGDAANTLFHKDLMDMGVDIRASLQNMRETIVGNLSERAAEATVAYETAKFNLVLMLILSLLVGLAAATVITLSIARRVAQAAELAHGISQGDLRHTLDVRGRDEVSTLQASINDMVLRLRDIVADVTNSVRNVSSGAAQLAETSEELARGASDQAAATEEASSAVEQMTANIKQSAENSQITEGIATKSAEDARTSGRAVADAVSAMQTIADRIMIVQEIARQTDLLALNAAVEAARAGEHGRGFAVVAAEVRKLAERSQTAAAEISSLSATTVSTAVGAGTMLAELVPNIERTSGLVTEISDASRELSSGSSQIALSIQQLDLVTQTNNAASEELSSSATELASLADELTVAVGFFKVADQPAVELRRETRSSSTSSVVPLKRGKASTKPQSSKPAKSEGGFEFDLGSSGDDLDARFAHKESA</sequence>
<dbReference type="InterPro" id="IPR051310">
    <property type="entry name" value="MCP_chemotaxis"/>
</dbReference>
<dbReference type="PROSITE" id="PS50885">
    <property type="entry name" value="HAMP"/>
    <property type="match status" value="1"/>
</dbReference>
<evidence type="ECO:0000256" key="1">
    <source>
        <dbReference type="ARBA" id="ARBA00022500"/>
    </source>
</evidence>
<reference evidence="8 9" key="1">
    <citation type="submission" date="2013-01" db="EMBL/GenBank/DDBJ databases">
        <authorList>
            <person name="Fiebig A."/>
            <person name="Goeker M."/>
            <person name="Klenk H.-P.P."/>
        </authorList>
    </citation>
    <scope>NUCLEOTIDE SEQUENCE [LARGE SCALE GENOMIC DNA]</scope>
    <source>
        <strain evidence="8 9">DSM 17069</strain>
    </source>
</reference>
<evidence type="ECO:0000256" key="2">
    <source>
        <dbReference type="ARBA" id="ARBA00029447"/>
    </source>
</evidence>
<evidence type="ECO:0000313" key="8">
    <source>
        <dbReference type="EMBL" id="KGM88461.1"/>
    </source>
</evidence>
<feature type="region of interest" description="Disordered" evidence="4">
    <location>
        <begin position="507"/>
        <end position="564"/>
    </location>
</feature>
<feature type="domain" description="HAMP" evidence="7">
    <location>
        <begin position="212"/>
        <end position="264"/>
    </location>
</feature>
<evidence type="ECO:0000256" key="4">
    <source>
        <dbReference type="SAM" id="MobiDB-lite"/>
    </source>
</evidence>
<feature type="transmembrane region" description="Helical" evidence="5">
    <location>
        <begin position="192"/>
        <end position="215"/>
    </location>
</feature>
<proteinExistence type="inferred from homology"/>
<dbReference type="CDD" id="cd06225">
    <property type="entry name" value="HAMP"/>
    <property type="match status" value="1"/>
</dbReference>
<dbReference type="AlphaFoldDB" id="A0A0A0HNG1"/>
<keyword evidence="5" id="KW-0472">Membrane</keyword>
<dbReference type="GO" id="GO:0006935">
    <property type="term" value="P:chemotaxis"/>
    <property type="evidence" value="ECO:0007669"/>
    <property type="project" value="UniProtKB-KW"/>
</dbReference>
<dbReference type="Pfam" id="PF00015">
    <property type="entry name" value="MCPsignal"/>
    <property type="match status" value="1"/>
</dbReference>
<dbReference type="InterPro" id="IPR003660">
    <property type="entry name" value="HAMP_dom"/>
</dbReference>
<dbReference type="SMART" id="SM00283">
    <property type="entry name" value="MA"/>
    <property type="match status" value="1"/>
</dbReference>
<dbReference type="SUPFAM" id="SSF58104">
    <property type="entry name" value="Methyl-accepting chemotaxis protein (MCP) signaling domain"/>
    <property type="match status" value="1"/>
</dbReference>
<comment type="similarity">
    <text evidence="2">Belongs to the methyl-accepting chemotaxis (MCP) protein family.</text>
</comment>
<evidence type="ECO:0000259" key="7">
    <source>
        <dbReference type="PROSITE" id="PS50885"/>
    </source>
</evidence>
<dbReference type="PANTHER" id="PTHR43531:SF11">
    <property type="entry name" value="METHYL-ACCEPTING CHEMOTAXIS PROTEIN 3"/>
    <property type="match status" value="1"/>
</dbReference>
<comment type="caution">
    <text evidence="8">The sequence shown here is derived from an EMBL/GenBank/DDBJ whole genome shotgun (WGS) entry which is preliminary data.</text>
</comment>
<protein>
    <submittedName>
        <fullName evidence="8">Methyl-accepting chemotaxis protein</fullName>
    </submittedName>
</protein>
<name>A0A0A0HNG1_9RHOB</name>
<keyword evidence="5" id="KW-0812">Transmembrane</keyword>
<dbReference type="Proteomes" id="UP000030021">
    <property type="component" value="Unassembled WGS sequence"/>
</dbReference>
<dbReference type="PANTHER" id="PTHR43531">
    <property type="entry name" value="PROTEIN ICFG"/>
    <property type="match status" value="1"/>
</dbReference>
<dbReference type="GO" id="GO:0004888">
    <property type="term" value="F:transmembrane signaling receptor activity"/>
    <property type="evidence" value="ECO:0007669"/>
    <property type="project" value="InterPro"/>
</dbReference>
<keyword evidence="5" id="KW-1133">Transmembrane helix</keyword>
<dbReference type="PATRIC" id="fig|1288298.3.peg.1302"/>
<feature type="compositionally biased region" description="Basic and acidic residues" evidence="4">
    <location>
        <begin position="554"/>
        <end position="564"/>
    </location>
</feature>
<dbReference type="STRING" id="215743.ROSMUCSMR3_00534"/>
<keyword evidence="1" id="KW-0145">Chemotaxis</keyword>
<keyword evidence="3" id="KW-0807">Transducer</keyword>
<dbReference type="SMART" id="SM00304">
    <property type="entry name" value="HAMP"/>
    <property type="match status" value="2"/>
</dbReference>
<evidence type="ECO:0000256" key="3">
    <source>
        <dbReference type="PROSITE-ProRule" id="PRU00284"/>
    </source>
</evidence>
<dbReference type="EMBL" id="AONH01000007">
    <property type="protein sequence ID" value="KGM88461.1"/>
    <property type="molecule type" value="Genomic_DNA"/>
</dbReference>
<evidence type="ECO:0000256" key="5">
    <source>
        <dbReference type="SAM" id="Phobius"/>
    </source>
</evidence>
<dbReference type="Pfam" id="PF00672">
    <property type="entry name" value="HAMP"/>
    <property type="match status" value="1"/>
</dbReference>
<dbReference type="RefSeq" id="WP_052115283.1">
    <property type="nucleotide sequence ID" value="NZ_KN293978.2"/>
</dbReference>
<evidence type="ECO:0000259" key="6">
    <source>
        <dbReference type="PROSITE" id="PS50111"/>
    </source>
</evidence>
<dbReference type="PROSITE" id="PS50111">
    <property type="entry name" value="CHEMOTAXIS_TRANSDUC_2"/>
    <property type="match status" value="1"/>
</dbReference>
<evidence type="ECO:0000313" key="9">
    <source>
        <dbReference type="Proteomes" id="UP000030021"/>
    </source>
</evidence>
<dbReference type="Gene3D" id="1.10.287.950">
    <property type="entry name" value="Methyl-accepting chemotaxis protein"/>
    <property type="match status" value="1"/>
</dbReference>
<accession>A0A0A0HNG1</accession>
<dbReference type="PRINTS" id="PR00260">
    <property type="entry name" value="CHEMTRNSDUCR"/>
</dbReference>
<dbReference type="GO" id="GO:0005886">
    <property type="term" value="C:plasma membrane"/>
    <property type="evidence" value="ECO:0007669"/>
    <property type="project" value="TreeGrafter"/>
</dbReference>
<dbReference type="GO" id="GO:0007165">
    <property type="term" value="P:signal transduction"/>
    <property type="evidence" value="ECO:0007669"/>
    <property type="project" value="UniProtKB-KW"/>
</dbReference>
<feature type="domain" description="Methyl-accepting transducer" evidence="6">
    <location>
        <begin position="269"/>
        <end position="484"/>
    </location>
</feature>
<gene>
    <name evidence="8" type="ORF">rosmuc_01292</name>
</gene>